<keyword evidence="1" id="KW-0472">Membrane</keyword>
<evidence type="ECO:0000313" key="3">
    <source>
        <dbReference type="Proteomes" id="UP000620596"/>
    </source>
</evidence>
<dbReference type="RefSeq" id="WP_188709133.1">
    <property type="nucleotide sequence ID" value="NZ_BMIG01000010.1"/>
</dbReference>
<evidence type="ECO:0000256" key="1">
    <source>
        <dbReference type="SAM" id="Phobius"/>
    </source>
</evidence>
<feature type="transmembrane region" description="Helical" evidence="1">
    <location>
        <begin position="85"/>
        <end position="106"/>
    </location>
</feature>
<name>A0A916SKI9_9BURK</name>
<keyword evidence="3" id="KW-1185">Reference proteome</keyword>
<organism evidence="2 3">
    <name type="scientific">Polaromonas eurypsychrophila</name>
    <dbReference type="NCBI Taxonomy" id="1614635"/>
    <lineage>
        <taxon>Bacteria</taxon>
        <taxon>Pseudomonadati</taxon>
        <taxon>Pseudomonadota</taxon>
        <taxon>Betaproteobacteria</taxon>
        <taxon>Burkholderiales</taxon>
        <taxon>Comamonadaceae</taxon>
        <taxon>Polaromonas</taxon>
    </lineage>
</organism>
<reference evidence="2" key="1">
    <citation type="journal article" date="2014" name="Int. J. Syst. Evol. Microbiol.">
        <title>Complete genome sequence of Corynebacterium casei LMG S-19264T (=DSM 44701T), isolated from a smear-ripened cheese.</title>
        <authorList>
            <consortium name="US DOE Joint Genome Institute (JGI-PGF)"/>
            <person name="Walter F."/>
            <person name="Albersmeier A."/>
            <person name="Kalinowski J."/>
            <person name="Ruckert C."/>
        </authorList>
    </citation>
    <scope>NUCLEOTIDE SEQUENCE</scope>
    <source>
        <strain evidence="2">CGMCC 1.15322</strain>
    </source>
</reference>
<proteinExistence type="predicted"/>
<dbReference type="AlphaFoldDB" id="A0A916SKI9"/>
<keyword evidence="1" id="KW-0812">Transmembrane</keyword>
<dbReference type="EMBL" id="BMIG01000010">
    <property type="protein sequence ID" value="GGB05445.1"/>
    <property type="molecule type" value="Genomic_DNA"/>
</dbReference>
<sequence>MDRIPDTPPDGDFARYVEQLGSKSAAVAGAREAGAVFPSGKFEGKAAASAPLSSGEGEMARGLSVWSMVRWALMAWIALQVVEVFFPRAGMLSLPLFLLVAVWVLYRFKRASPGTAGDSLRRLVESAAKEFNQRK</sequence>
<protein>
    <submittedName>
        <fullName evidence="2">Uncharacterized protein</fullName>
    </submittedName>
</protein>
<gene>
    <name evidence="2" type="ORF">GCM10011496_28000</name>
</gene>
<comment type="caution">
    <text evidence="2">The sequence shown here is derived from an EMBL/GenBank/DDBJ whole genome shotgun (WGS) entry which is preliminary data.</text>
</comment>
<keyword evidence="1" id="KW-1133">Transmembrane helix</keyword>
<accession>A0A916SKI9</accession>
<evidence type="ECO:0000313" key="2">
    <source>
        <dbReference type="EMBL" id="GGB05445.1"/>
    </source>
</evidence>
<reference evidence="2" key="2">
    <citation type="submission" date="2020-09" db="EMBL/GenBank/DDBJ databases">
        <authorList>
            <person name="Sun Q."/>
            <person name="Zhou Y."/>
        </authorList>
    </citation>
    <scope>NUCLEOTIDE SEQUENCE</scope>
    <source>
        <strain evidence="2">CGMCC 1.15322</strain>
    </source>
</reference>
<dbReference type="Proteomes" id="UP000620596">
    <property type="component" value="Unassembled WGS sequence"/>
</dbReference>